<dbReference type="SUPFAM" id="SSF52980">
    <property type="entry name" value="Restriction endonuclease-like"/>
    <property type="match status" value="1"/>
</dbReference>
<comment type="similarity">
    <text evidence="1 2">Belongs to the UPF0102 family.</text>
</comment>
<gene>
    <name evidence="4" type="ORF">CBP31_09750</name>
</gene>
<dbReference type="AlphaFoldDB" id="A0A1Y0D6Q0"/>
<evidence type="ECO:0000313" key="4">
    <source>
        <dbReference type="EMBL" id="ART82877.1"/>
    </source>
</evidence>
<sequence length="158" mass="17654">MATGKPKATKPQLTRLKNLISSVSKNLSASLSRKGKSSATQAARSPTQSKGEQFERRAEQFLLSQGLTLAARNYWCKLGEIDLIMYSDCTLVFVEVRYRSHGYFGGAAASVTPAKQQKLRRAALYYLQAQGLNEAQQPCRFDLIAYEGMDLHWLQNAF</sequence>
<protein>
    <recommendedName>
        <fullName evidence="2">UPF0102 protein CBP31_09750</fullName>
    </recommendedName>
</protein>
<name>A0A1Y0D6Q0_9GAMM</name>
<dbReference type="PANTHER" id="PTHR34039:SF1">
    <property type="entry name" value="UPF0102 PROTEIN YRAN"/>
    <property type="match status" value="1"/>
</dbReference>
<dbReference type="NCBIfam" id="TIGR00252">
    <property type="entry name" value="YraN family protein"/>
    <property type="match status" value="1"/>
</dbReference>
<evidence type="ECO:0000256" key="2">
    <source>
        <dbReference type="HAMAP-Rule" id="MF_00048"/>
    </source>
</evidence>
<dbReference type="OrthoDB" id="9794876at2"/>
<dbReference type="InterPro" id="IPR011335">
    <property type="entry name" value="Restrct_endonuc-II-like"/>
</dbReference>
<dbReference type="PANTHER" id="PTHR34039">
    <property type="entry name" value="UPF0102 PROTEIN YRAN"/>
    <property type="match status" value="1"/>
</dbReference>
<organism evidence="4 5">
    <name type="scientific">Oceanisphaera profunda</name>
    <dbReference type="NCBI Taxonomy" id="1416627"/>
    <lineage>
        <taxon>Bacteria</taxon>
        <taxon>Pseudomonadati</taxon>
        <taxon>Pseudomonadota</taxon>
        <taxon>Gammaproteobacteria</taxon>
        <taxon>Aeromonadales</taxon>
        <taxon>Aeromonadaceae</taxon>
        <taxon>Oceanisphaera</taxon>
    </lineage>
</organism>
<keyword evidence="5" id="KW-1185">Reference proteome</keyword>
<dbReference type="Gene3D" id="3.40.1350.10">
    <property type="match status" value="1"/>
</dbReference>
<evidence type="ECO:0000256" key="3">
    <source>
        <dbReference type="SAM" id="MobiDB-lite"/>
    </source>
</evidence>
<dbReference type="Proteomes" id="UP000243937">
    <property type="component" value="Chromosome"/>
</dbReference>
<dbReference type="KEGG" id="opf:CBP31_09750"/>
<feature type="compositionally biased region" description="Polar residues" evidence="3">
    <location>
        <begin position="37"/>
        <end position="51"/>
    </location>
</feature>
<dbReference type="GO" id="GO:0003676">
    <property type="term" value="F:nucleic acid binding"/>
    <property type="evidence" value="ECO:0007669"/>
    <property type="project" value="InterPro"/>
</dbReference>
<dbReference type="InterPro" id="IPR003509">
    <property type="entry name" value="UPF0102_YraN-like"/>
</dbReference>
<reference evidence="4 5" key="1">
    <citation type="journal article" date="2014" name="Int. J. Syst. Evol. Microbiol.">
        <title>Oceanisphaera profunda sp. nov., a marine bacterium isolated from deep-sea sediment, and emended description of the genus Oceanisphaera.</title>
        <authorList>
            <person name="Xu Z."/>
            <person name="Zhang X.Y."/>
            <person name="Su H.N."/>
            <person name="Yu Z.C."/>
            <person name="Liu C."/>
            <person name="Li H."/>
            <person name="Chen X.L."/>
            <person name="Song X.Y."/>
            <person name="Xie B.B."/>
            <person name="Qin Q.L."/>
            <person name="Zhou B.C."/>
            <person name="Shi M."/>
            <person name="Huang Y."/>
            <person name="Zhang Y.Z."/>
        </authorList>
    </citation>
    <scope>NUCLEOTIDE SEQUENCE [LARGE SCALE GENOMIC DNA]</scope>
    <source>
        <strain evidence="4 5">SM1222</strain>
    </source>
</reference>
<feature type="region of interest" description="Disordered" evidence="3">
    <location>
        <begin position="27"/>
        <end position="53"/>
    </location>
</feature>
<proteinExistence type="inferred from homology"/>
<dbReference type="CDD" id="cd20736">
    <property type="entry name" value="PoNe_Nuclease"/>
    <property type="match status" value="1"/>
</dbReference>
<accession>A0A1Y0D6Q0</accession>
<dbReference type="EMBL" id="CP021377">
    <property type="protein sequence ID" value="ART82877.1"/>
    <property type="molecule type" value="Genomic_DNA"/>
</dbReference>
<dbReference type="InterPro" id="IPR011856">
    <property type="entry name" value="tRNA_endonuc-like_dom_sf"/>
</dbReference>
<evidence type="ECO:0000313" key="5">
    <source>
        <dbReference type="Proteomes" id="UP000243937"/>
    </source>
</evidence>
<dbReference type="HAMAP" id="MF_00048">
    <property type="entry name" value="UPF0102"/>
    <property type="match status" value="1"/>
</dbReference>
<dbReference type="Pfam" id="PF02021">
    <property type="entry name" value="UPF0102"/>
    <property type="match status" value="1"/>
</dbReference>
<dbReference type="NCBIfam" id="NF009150">
    <property type="entry name" value="PRK12497.1-3"/>
    <property type="match status" value="1"/>
</dbReference>
<evidence type="ECO:0000256" key="1">
    <source>
        <dbReference type="ARBA" id="ARBA00006738"/>
    </source>
</evidence>